<proteinExistence type="predicted"/>
<evidence type="ECO:0000313" key="1">
    <source>
        <dbReference type="EMBL" id="ARF09655.1"/>
    </source>
</evidence>
<gene>
    <name evidence="1" type="ORF">Indivirus_2_34</name>
</gene>
<reference evidence="1" key="1">
    <citation type="journal article" date="2017" name="Science">
        <title>Giant viruses with an expanded complement of translation system components.</title>
        <authorList>
            <person name="Schulz F."/>
            <person name="Yutin N."/>
            <person name="Ivanova N.N."/>
            <person name="Ortega D.R."/>
            <person name="Lee T.K."/>
            <person name="Vierheilig J."/>
            <person name="Daims H."/>
            <person name="Horn M."/>
            <person name="Wagner M."/>
            <person name="Jensen G.J."/>
            <person name="Kyrpides N.C."/>
            <person name="Koonin E.V."/>
            <person name="Woyke T."/>
        </authorList>
    </citation>
    <scope>NUCLEOTIDE SEQUENCE</scope>
    <source>
        <strain evidence="1">ILV1</strain>
    </source>
</reference>
<name>A0A1V0SD62_9VIRU</name>
<sequence>MDIINEYKTKIINAIDYDDAKSLINFAISIISNNETEIKILNSLLDKDRYTNKMEFKKFLSYLNIFNQITYKDDAEVLINDLESMINDNVQLNTLKRIIINKPQFTNKINNYTKSCPHCTKMYIGNDNTTYVVCGYTDKGYDWKGCSKDWCFKCGKKLCKSWNTDHLYNPLNRIHDTKCCKNYAAKIKSNYSYDFCQCVAEYNRRY</sequence>
<protein>
    <submittedName>
        <fullName evidence="1">Uncharacterized protein</fullName>
    </submittedName>
</protein>
<accession>A0A1V0SD62</accession>
<organism evidence="1">
    <name type="scientific">Indivirus ILV1</name>
    <dbReference type="NCBI Taxonomy" id="1977633"/>
    <lineage>
        <taxon>Viruses</taxon>
        <taxon>Varidnaviria</taxon>
        <taxon>Bamfordvirae</taxon>
        <taxon>Nucleocytoviricota</taxon>
        <taxon>Megaviricetes</taxon>
        <taxon>Imitervirales</taxon>
        <taxon>Mimiviridae</taxon>
        <taxon>Klosneuvirinae</taxon>
        <taxon>Indivirus</taxon>
    </lineage>
</organism>
<dbReference type="EMBL" id="KY684086">
    <property type="protein sequence ID" value="ARF09655.1"/>
    <property type="molecule type" value="Genomic_DNA"/>
</dbReference>